<dbReference type="InterPro" id="IPR035892">
    <property type="entry name" value="C2_domain_sf"/>
</dbReference>
<comment type="caution">
    <text evidence="2">The sequence shown here is derived from an EMBL/GenBank/DDBJ whole genome shotgun (WGS) entry which is preliminary data.</text>
</comment>
<dbReference type="GO" id="GO:0004435">
    <property type="term" value="F:phosphatidylinositol-4,5-bisphosphate phospholipase C activity"/>
    <property type="evidence" value="ECO:0007669"/>
    <property type="project" value="TreeGrafter"/>
</dbReference>
<dbReference type="GO" id="GO:0005886">
    <property type="term" value="C:plasma membrane"/>
    <property type="evidence" value="ECO:0007669"/>
    <property type="project" value="TreeGrafter"/>
</dbReference>
<name>A0AAV5DTE8_ELECO</name>
<accession>A0AAV5DTE8</accession>
<organism evidence="2 3">
    <name type="scientific">Eleusine coracana subsp. coracana</name>
    <dbReference type="NCBI Taxonomy" id="191504"/>
    <lineage>
        <taxon>Eukaryota</taxon>
        <taxon>Viridiplantae</taxon>
        <taxon>Streptophyta</taxon>
        <taxon>Embryophyta</taxon>
        <taxon>Tracheophyta</taxon>
        <taxon>Spermatophyta</taxon>
        <taxon>Magnoliopsida</taxon>
        <taxon>Liliopsida</taxon>
        <taxon>Poales</taxon>
        <taxon>Poaceae</taxon>
        <taxon>PACMAD clade</taxon>
        <taxon>Chloridoideae</taxon>
        <taxon>Cynodonteae</taxon>
        <taxon>Eleusininae</taxon>
        <taxon>Eleusine</taxon>
    </lineage>
</organism>
<gene>
    <name evidence="2" type="primary">gb00775</name>
    <name evidence="2" type="ORF">PR202_gb00775</name>
</gene>
<dbReference type="GO" id="GO:0051209">
    <property type="term" value="P:release of sequestered calcium ion into cytosol"/>
    <property type="evidence" value="ECO:0007669"/>
    <property type="project" value="TreeGrafter"/>
</dbReference>
<dbReference type="PANTHER" id="PTHR10336">
    <property type="entry name" value="PHOSPHOINOSITIDE-SPECIFIC PHOSPHOLIPASE C FAMILY PROTEIN"/>
    <property type="match status" value="1"/>
</dbReference>
<dbReference type="CDD" id="cd00275">
    <property type="entry name" value="C2_PLC_like"/>
    <property type="match status" value="1"/>
</dbReference>
<dbReference type="EMBL" id="BQKI01000071">
    <property type="protein sequence ID" value="GJN14004.1"/>
    <property type="molecule type" value="Genomic_DNA"/>
</dbReference>
<evidence type="ECO:0000313" key="2">
    <source>
        <dbReference type="EMBL" id="GJN14004.1"/>
    </source>
</evidence>
<keyword evidence="3" id="KW-1185">Reference proteome</keyword>
<evidence type="ECO:0000256" key="1">
    <source>
        <dbReference type="SAM" id="MobiDB-lite"/>
    </source>
</evidence>
<reference evidence="2" key="1">
    <citation type="journal article" date="2018" name="DNA Res.">
        <title>Multiple hybrid de novo genome assembly of finger millet, an orphan allotetraploid crop.</title>
        <authorList>
            <person name="Hatakeyama M."/>
            <person name="Aluri S."/>
            <person name="Balachadran M.T."/>
            <person name="Sivarajan S.R."/>
            <person name="Patrignani A."/>
            <person name="Gruter S."/>
            <person name="Poveda L."/>
            <person name="Shimizu-Inatsugi R."/>
            <person name="Baeten J."/>
            <person name="Francoijs K.J."/>
            <person name="Nataraja K.N."/>
            <person name="Reddy Y.A.N."/>
            <person name="Phadnis S."/>
            <person name="Ravikumar R.L."/>
            <person name="Schlapbach R."/>
            <person name="Sreeman S.M."/>
            <person name="Shimizu K.K."/>
        </authorList>
    </citation>
    <scope>NUCLEOTIDE SEQUENCE</scope>
</reference>
<proteinExistence type="predicted"/>
<protein>
    <submittedName>
        <fullName evidence="2">Uncharacterized protein</fullName>
    </submittedName>
</protein>
<dbReference type="Proteomes" id="UP001054889">
    <property type="component" value="Unassembled WGS sequence"/>
</dbReference>
<dbReference type="SUPFAM" id="SSF49562">
    <property type="entry name" value="C2 domain (Calcium/lipid-binding domain, CaLB)"/>
    <property type="match status" value="1"/>
</dbReference>
<sequence>MRSSPSPLTVPELALLRIEVQEYDMSEKHDFGGQTCLPVWELKQGIRAVPLHDRKGNKYKSVRLLIALPVCVSFEKQQALSTEKKKAGHREQLWRLQQGADTIGIASARLPPPPPRRRHQLPPARSLRSSPDASASSNGSGSSASRRISSTSCSALHFDAFFPNLQSWKEGACMQKAPNWVSPSRVGINFQLSQEGTTEGQISMASFPVWDSQKVGARLRPHHGCLPYTTDQQHWVSDHEDKKWNCPGTMAVEHHSSHRD</sequence>
<dbReference type="GO" id="GO:0048015">
    <property type="term" value="P:phosphatidylinositol-mediated signaling"/>
    <property type="evidence" value="ECO:0007669"/>
    <property type="project" value="TreeGrafter"/>
</dbReference>
<dbReference type="AlphaFoldDB" id="A0AAV5DTE8"/>
<evidence type="ECO:0000313" key="3">
    <source>
        <dbReference type="Proteomes" id="UP001054889"/>
    </source>
</evidence>
<dbReference type="Gene3D" id="2.60.40.150">
    <property type="entry name" value="C2 domain"/>
    <property type="match status" value="1"/>
</dbReference>
<feature type="region of interest" description="Disordered" evidence="1">
    <location>
        <begin position="105"/>
        <end position="146"/>
    </location>
</feature>
<dbReference type="PANTHER" id="PTHR10336:SF204">
    <property type="entry name" value="PHOSPHOINOSITIDE PHOSPHOLIPASE C 4-RELATED"/>
    <property type="match status" value="1"/>
</dbReference>
<reference evidence="2" key="2">
    <citation type="submission" date="2021-12" db="EMBL/GenBank/DDBJ databases">
        <title>Resequencing data analysis of finger millet.</title>
        <authorList>
            <person name="Hatakeyama M."/>
            <person name="Aluri S."/>
            <person name="Balachadran M.T."/>
            <person name="Sivarajan S.R."/>
            <person name="Poveda L."/>
            <person name="Shimizu-Inatsugi R."/>
            <person name="Schlapbach R."/>
            <person name="Sreeman S.M."/>
            <person name="Shimizu K.K."/>
        </authorList>
    </citation>
    <scope>NUCLEOTIDE SEQUENCE</scope>
</reference>
<feature type="compositionally biased region" description="Low complexity" evidence="1">
    <location>
        <begin position="121"/>
        <end position="146"/>
    </location>
</feature>
<dbReference type="InterPro" id="IPR001192">
    <property type="entry name" value="PI-PLC_fam"/>
</dbReference>